<organism evidence="1 2">
    <name type="scientific">Hyalomma asiaticum</name>
    <name type="common">Tick</name>
    <dbReference type="NCBI Taxonomy" id="266040"/>
    <lineage>
        <taxon>Eukaryota</taxon>
        <taxon>Metazoa</taxon>
        <taxon>Ecdysozoa</taxon>
        <taxon>Arthropoda</taxon>
        <taxon>Chelicerata</taxon>
        <taxon>Arachnida</taxon>
        <taxon>Acari</taxon>
        <taxon>Parasitiformes</taxon>
        <taxon>Ixodida</taxon>
        <taxon>Ixodoidea</taxon>
        <taxon>Ixodidae</taxon>
        <taxon>Hyalomminae</taxon>
        <taxon>Hyalomma</taxon>
    </lineage>
</organism>
<proteinExistence type="predicted"/>
<dbReference type="Proteomes" id="UP000821845">
    <property type="component" value="Chromosome 1"/>
</dbReference>
<dbReference type="EMBL" id="CM023481">
    <property type="protein sequence ID" value="KAH6944784.1"/>
    <property type="molecule type" value="Genomic_DNA"/>
</dbReference>
<protein>
    <submittedName>
        <fullName evidence="1">Uncharacterized protein</fullName>
    </submittedName>
</protein>
<name>A0ACB7TIW1_HYAAI</name>
<comment type="caution">
    <text evidence="1">The sequence shown here is derived from an EMBL/GenBank/DDBJ whole genome shotgun (WGS) entry which is preliminary data.</text>
</comment>
<evidence type="ECO:0000313" key="2">
    <source>
        <dbReference type="Proteomes" id="UP000821845"/>
    </source>
</evidence>
<reference evidence="1" key="1">
    <citation type="submission" date="2020-05" db="EMBL/GenBank/DDBJ databases">
        <title>Large-scale comparative analyses of tick genomes elucidate their genetic diversity and vector capacities.</title>
        <authorList>
            <person name="Jia N."/>
            <person name="Wang J."/>
            <person name="Shi W."/>
            <person name="Du L."/>
            <person name="Sun Y."/>
            <person name="Zhan W."/>
            <person name="Jiang J."/>
            <person name="Wang Q."/>
            <person name="Zhang B."/>
            <person name="Ji P."/>
            <person name="Sakyi L.B."/>
            <person name="Cui X."/>
            <person name="Yuan T."/>
            <person name="Jiang B."/>
            <person name="Yang W."/>
            <person name="Lam T.T.-Y."/>
            <person name="Chang Q."/>
            <person name="Ding S."/>
            <person name="Wang X."/>
            <person name="Zhu J."/>
            <person name="Ruan X."/>
            <person name="Zhao L."/>
            <person name="Wei J."/>
            <person name="Que T."/>
            <person name="Du C."/>
            <person name="Cheng J."/>
            <person name="Dai P."/>
            <person name="Han X."/>
            <person name="Huang E."/>
            <person name="Gao Y."/>
            <person name="Liu J."/>
            <person name="Shao H."/>
            <person name="Ye R."/>
            <person name="Li L."/>
            <person name="Wei W."/>
            <person name="Wang X."/>
            <person name="Wang C."/>
            <person name="Yang T."/>
            <person name="Huo Q."/>
            <person name="Li W."/>
            <person name="Guo W."/>
            <person name="Chen H."/>
            <person name="Zhou L."/>
            <person name="Ni X."/>
            <person name="Tian J."/>
            <person name="Zhou Y."/>
            <person name="Sheng Y."/>
            <person name="Liu T."/>
            <person name="Pan Y."/>
            <person name="Xia L."/>
            <person name="Li J."/>
            <person name="Zhao F."/>
            <person name="Cao W."/>
        </authorList>
    </citation>
    <scope>NUCLEOTIDE SEQUENCE</scope>
    <source>
        <strain evidence="1">Hyas-2018</strain>
    </source>
</reference>
<accession>A0ACB7TIW1</accession>
<sequence>MASHEQRTFIYLNFDIDPFTAELVFPQGVPKGGSVSLVFGAFQKGRPAKTTKFTEEFARMVSQKFRVSSPLVDGRPQCFIRISLVKEGTEPSLVPNPKTVSLFKKPPAAAGTSQQQKQARPHSKFPMTVDLDDEEEVDDTDVLAGTTATSTAARDVPARAGPAAVRSVAEVSATLKQVALQPTVQKSAEPNGSVEDHGDSDESIDSRPGSPFDDVGDGVAEVTASDSDEPGAFRCRRCSVAFHFESELQKHRALEHGILEACKHCSKKFPSKFSLVRHMWSHLPRSRLPFRCAECKKGFITKRELLGHKAKPHMGKLRAQENVTKTENKLQTQKAASSQEASEELSCPERRSYSTPTEEEIFFCEFCSEVYLTGHFYRQHVSKHHTEKLDMYPVDISPFKGVEKCPTSGTDDGKFRCTLCDKCTGLSFREVCNHISDEHPTAGVYACKRCTLVFSNEEEYGAHSGSHLVRVTPNQSSPGLKDYHCNLCSEVLTHRKALVRHLQQHHRDPNVKPYACDICPSRFRGKASLYIHTRKHNSPADRRRFPCSQCPKIFTAKQFLKRHEEAVHARLLPFACTHCSKRFYFERHLQQHLVMSHRSKLTDEQVAGLGLIHNFQCEECGFTTYSERTIRRHVYSHTGTYPFTCEVCDRGFVFRFELTAHHARRHLHQKLHCHLCSRIFFIKERFDKHLSAHQENWGFTCPICGQLFETQGYLENHQLRHSGKTPYECTDCGKCFSAPQGLTFHKQQHHHVKRPRHVGNSRMDHWPFGCDTCGIRFKYLSSQQAHIAFHHPSTESESLQCSYCQRKFGSKLALSQHLRKHTNEKYKCKHCDRCFQSYVGCRTHQVVMHTRRFSSECPFCSKGCVSFFDLKRHLKNIHKCIVLKEDNLAMLGADGTQAVEVMDESMVVEEDAIHLLEEDGVEAVSEEGGMHIVEEDDMEAVGEDSIQVVGDDGIHVVSEEQAMELMSQEGMQVVKGQYLQAAVGQDIQVVSNQSAEAGNEVVLLELGEP</sequence>
<gene>
    <name evidence="1" type="ORF">HPB50_005127</name>
</gene>
<keyword evidence="2" id="KW-1185">Reference proteome</keyword>
<evidence type="ECO:0000313" key="1">
    <source>
        <dbReference type="EMBL" id="KAH6944784.1"/>
    </source>
</evidence>